<dbReference type="InParanoid" id="A0A3Q0FYY1"/>
<dbReference type="KEGG" id="asn:112548812"/>
<dbReference type="Pfam" id="PF21047">
    <property type="entry name" value="HEAT_Maestro"/>
    <property type="match status" value="1"/>
</dbReference>
<dbReference type="Proteomes" id="UP000189705">
    <property type="component" value="Unplaced"/>
</dbReference>
<keyword evidence="3" id="KW-1185">Reference proteome</keyword>
<dbReference type="InterPro" id="IPR045206">
    <property type="entry name" value="Maestro_heat-like_prot"/>
</dbReference>
<feature type="compositionally biased region" description="Low complexity" evidence="1">
    <location>
        <begin position="13"/>
        <end position="36"/>
    </location>
</feature>
<feature type="region of interest" description="Disordered" evidence="1">
    <location>
        <begin position="341"/>
        <end position="397"/>
    </location>
</feature>
<evidence type="ECO:0000313" key="4">
    <source>
        <dbReference type="RefSeq" id="XP_025051320.1"/>
    </source>
</evidence>
<feature type="compositionally biased region" description="Polar residues" evidence="1">
    <location>
        <begin position="352"/>
        <end position="366"/>
    </location>
</feature>
<feature type="domain" description="Maestro-like HEAT-repeats" evidence="2">
    <location>
        <begin position="234"/>
        <end position="306"/>
    </location>
</feature>
<sequence>MEGDPASRGQEVSKPCPSPSLSSSSSRGDLESSVESRSNLPYGTTIKVIPYEPDEEVEEGHEGEDLMLLEGEALTEIILHLQGQEKDKEHEEGFLPTILTLCSDTKQRGEDTLEPETCKVVLLQKIMGLMETVAVDEDPSRTLCYSMAAICSLSELKPALEPAMESCLLQTTLKICLTSPRHNSLYVRTKQQKHMEDLEAMLRSLLATAPSLDRLQFLWEHLTTWPQSPNAMDRTKAMRSSNVLLHFAVSLLPQFEDSPDMPQMGDTVAQLCLSHSHPTADISCQAREGIHLLVQILLHHKGVSKDLIRGAKEIFCAEGTCGGFGHQHVCQPCCADPPLRHAGGSRPPDRGQASTSSEADSTSLNKFTMHHPEPHWQQDGPRGNLQPGISHHAGVIY</sequence>
<dbReference type="AlphaFoldDB" id="A0A3Q0FYY1"/>
<dbReference type="PANTHER" id="PTHR23120:SF40">
    <property type="entry name" value="MAESTRO HEAT-LIKE REPEAT-CONTAINING PROTEIN FAMILY MEMBER 6"/>
    <property type="match status" value="1"/>
</dbReference>
<evidence type="ECO:0000259" key="2">
    <source>
        <dbReference type="Pfam" id="PF21047"/>
    </source>
</evidence>
<dbReference type="RefSeq" id="XP_025051320.1">
    <property type="nucleotide sequence ID" value="XM_025195535.1"/>
</dbReference>
<accession>A0A3Q0FYY1</accession>
<dbReference type="InterPro" id="IPR048465">
    <property type="entry name" value="Maestro-like_HEAT"/>
</dbReference>
<protein>
    <submittedName>
        <fullName evidence="4">Uncharacterized protein LOC112548812</fullName>
    </submittedName>
</protein>
<evidence type="ECO:0000256" key="1">
    <source>
        <dbReference type="SAM" id="MobiDB-lite"/>
    </source>
</evidence>
<name>A0A3Q0FYY1_ALLSI</name>
<evidence type="ECO:0000313" key="3">
    <source>
        <dbReference type="Proteomes" id="UP000189705"/>
    </source>
</evidence>
<dbReference type="GO" id="GO:0005737">
    <property type="term" value="C:cytoplasm"/>
    <property type="evidence" value="ECO:0007669"/>
    <property type="project" value="TreeGrafter"/>
</dbReference>
<gene>
    <name evidence="4" type="primary">LOC112548812</name>
</gene>
<organism evidence="3 4">
    <name type="scientific">Alligator sinensis</name>
    <name type="common">Chinese alligator</name>
    <dbReference type="NCBI Taxonomy" id="38654"/>
    <lineage>
        <taxon>Eukaryota</taxon>
        <taxon>Metazoa</taxon>
        <taxon>Chordata</taxon>
        <taxon>Craniata</taxon>
        <taxon>Vertebrata</taxon>
        <taxon>Euteleostomi</taxon>
        <taxon>Archelosauria</taxon>
        <taxon>Archosauria</taxon>
        <taxon>Crocodylia</taxon>
        <taxon>Alligatoridae</taxon>
        <taxon>Alligatorinae</taxon>
        <taxon>Alligator</taxon>
    </lineage>
</organism>
<dbReference type="GeneID" id="112548812"/>
<proteinExistence type="predicted"/>
<reference evidence="4" key="1">
    <citation type="submission" date="2025-08" db="UniProtKB">
        <authorList>
            <consortium name="RefSeq"/>
        </authorList>
    </citation>
    <scope>IDENTIFICATION</scope>
</reference>
<feature type="region of interest" description="Disordered" evidence="1">
    <location>
        <begin position="1"/>
        <end position="39"/>
    </location>
</feature>
<dbReference type="PANTHER" id="PTHR23120">
    <property type="entry name" value="MAESTRO-RELATED HEAT DOMAIN-CONTAINING"/>
    <property type="match status" value="1"/>
</dbReference>